<dbReference type="InterPro" id="IPR012337">
    <property type="entry name" value="RNaseH-like_sf"/>
</dbReference>
<comment type="caution">
    <text evidence="6">The sequence shown here is derived from an EMBL/GenBank/DDBJ whole genome shotgun (WGS) entry which is preliminary data.</text>
</comment>
<proteinExistence type="inferred from homology"/>
<protein>
    <submittedName>
        <fullName evidence="6">IS4 family transposase</fullName>
    </submittedName>
</protein>
<dbReference type="PANTHER" id="PTHR33258">
    <property type="entry name" value="TRANSPOSASE INSL FOR INSERTION SEQUENCE ELEMENT IS186A-RELATED"/>
    <property type="match status" value="1"/>
</dbReference>
<comment type="similarity">
    <text evidence="1">Belongs to the transposase 11 family.</text>
</comment>
<evidence type="ECO:0000256" key="1">
    <source>
        <dbReference type="ARBA" id="ARBA00010075"/>
    </source>
</evidence>
<dbReference type="Proteomes" id="UP000430670">
    <property type="component" value="Unassembled WGS sequence"/>
</dbReference>
<dbReference type="InterPro" id="IPR047952">
    <property type="entry name" value="Transpos_IS4"/>
</dbReference>
<evidence type="ECO:0000256" key="4">
    <source>
        <dbReference type="ARBA" id="ARBA00023172"/>
    </source>
</evidence>
<evidence type="ECO:0000256" key="3">
    <source>
        <dbReference type="ARBA" id="ARBA00023125"/>
    </source>
</evidence>
<accession>A0A6I3SPX0</accession>
<dbReference type="OrthoDB" id="258760at2"/>
<name>A0A6I3SPX0_HELMO</name>
<dbReference type="GO" id="GO:0003677">
    <property type="term" value="F:DNA binding"/>
    <property type="evidence" value="ECO:0007669"/>
    <property type="project" value="UniProtKB-KW"/>
</dbReference>
<dbReference type="AlphaFoldDB" id="A0A6I3SPX0"/>
<keyword evidence="2" id="KW-0815">Transposition</keyword>
<dbReference type="Pfam" id="PF01609">
    <property type="entry name" value="DDE_Tnp_1"/>
    <property type="match status" value="1"/>
</dbReference>
<keyword evidence="4" id="KW-0233">DNA recombination</keyword>
<evidence type="ECO:0000259" key="5">
    <source>
        <dbReference type="Pfam" id="PF01609"/>
    </source>
</evidence>
<dbReference type="Gene3D" id="3.90.350.10">
    <property type="entry name" value="Transposase Inhibitor Protein From Tn5, Chain A, domain 1"/>
    <property type="match status" value="1"/>
</dbReference>
<sequence length="443" mass="50761">MLMLEASIMKKPSMKTTVLEEELTRLFPSEWLRETAKETGFVKRFREIDPVVFFWALVLSFGVGLSRNLANVRRLYGSMSGADVVPSSFYDRFKPELIEFLKRCISRATAMEASESVPELSEKLQGFVELLCIDSTLVRLHDSLAKDWPGPRTNHSPAALKLNMVISVVGAGPREVQMVEGKKGESPLLKIGPWVESRILLFDLGYFKFKHFQDIDRHNGFFVSRLKDNANPLILHTLKQHRGNAIDVGYQKLRDIEPRLKRDVLDVEVQITTSTAKSEAVLRKNSQVMRVVGIWNEELKKYHFYITNLSVETLSAEEVAQLYRARWAIELTFKELKSNYQLDTIDSANKSVVQALICTAILTMIVSRRLLNLLKRMNPQKAKQMTNLRWANVFTVGAPQLFEAVMIYMGLNPRGYNPLFDMFIAESIDPNVSRKRMLDPWVK</sequence>
<dbReference type="EMBL" id="WNKU01000086">
    <property type="protein sequence ID" value="MTV51081.1"/>
    <property type="molecule type" value="Genomic_DNA"/>
</dbReference>
<evidence type="ECO:0000313" key="6">
    <source>
        <dbReference type="EMBL" id="MTV51081.1"/>
    </source>
</evidence>
<feature type="domain" description="Transposase IS4-like" evidence="5">
    <location>
        <begin position="130"/>
        <end position="363"/>
    </location>
</feature>
<reference evidence="6 7" key="1">
    <citation type="submission" date="2019-11" db="EMBL/GenBank/DDBJ databases">
        <title>Whole-genome sequence of a the green, strictly anaerobic photosynthetic bacterium Heliobacillus mobilis DSM 6151.</title>
        <authorList>
            <person name="Kyndt J.A."/>
            <person name="Meyer T.E."/>
        </authorList>
    </citation>
    <scope>NUCLEOTIDE SEQUENCE [LARGE SCALE GENOMIC DNA]</scope>
    <source>
        <strain evidence="6 7">DSM 6151</strain>
    </source>
</reference>
<dbReference type="NCBIfam" id="NF033592">
    <property type="entry name" value="transpos_IS4_1"/>
    <property type="match status" value="1"/>
</dbReference>
<dbReference type="GO" id="GO:0004803">
    <property type="term" value="F:transposase activity"/>
    <property type="evidence" value="ECO:0007669"/>
    <property type="project" value="InterPro"/>
</dbReference>
<evidence type="ECO:0000313" key="7">
    <source>
        <dbReference type="Proteomes" id="UP000430670"/>
    </source>
</evidence>
<gene>
    <name evidence="6" type="ORF">GJ688_19680</name>
</gene>
<dbReference type="SUPFAM" id="SSF53098">
    <property type="entry name" value="Ribonuclease H-like"/>
    <property type="match status" value="1"/>
</dbReference>
<dbReference type="PANTHER" id="PTHR33258:SF1">
    <property type="entry name" value="TRANSPOSASE INSL FOR INSERTION SEQUENCE ELEMENT IS186A-RELATED"/>
    <property type="match status" value="1"/>
</dbReference>
<evidence type="ECO:0000256" key="2">
    <source>
        <dbReference type="ARBA" id="ARBA00022578"/>
    </source>
</evidence>
<keyword evidence="7" id="KW-1185">Reference proteome</keyword>
<dbReference type="GO" id="GO:0006313">
    <property type="term" value="P:DNA transposition"/>
    <property type="evidence" value="ECO:0007669"/>
    <property type="project" value="InterPro"/>
</dbReference>
<dbReference type="InterPro" id="IPR002559">
    <property type="entry name" value="Transposase_11"/>
</dbReference>
<organism evidence="6 7">
    <name type="scientific">Heliobacterium mobile</name>
    <name type="common">Heliobacillus mobilis</name>
    <dbReference type="NCBI Taxonomy" id="28064"/>
    <lineage>
        <taxon>Bacteria</taxon>
        <taxon>Bacillati</taxon>
        <taxon>Bacillota</taxon>
        <taxon>Clostridia</taxon>
        <taxon>Eubacteriales</taxon>
        <taxon>Heliobacteriaceae</taxon>
        <taxon>Heliobacterium</taxon>
    </lineage>
</organism>
<keyword evidence="3" id="KW-0238">DNA-binding</keyword>